<dbReference type="InterPro" id="IPR000999">
    <property type="entry name" value="RNase_III_dom"/>
</dbReference>
<keyword evidence="11 15" id="KW-0694">RNA-binding</keyword>
<evidence type="ECO:0000256" key="2">
    <source>
        <dbReference type="ARBA" id="ARBA00001946"/>
    </source>
</evidence>
<evidence type="ECO:0000256" key="10">
    <source>
        <dbReference type="ARBA" id="ARBA00022842"/>
    </source>
</evidence>
<keyword evidence="10" id="KW-0460">Magnesium</keyword>
<keyword evidence="21" id="KW-1185">Reference proteome</keyword>
<gene>
    <name evidence="20" type="ORF">IFR04_003267</name>
</gene>
<comment type="cofactor">
    <cofactor evidence="2">
        <name>Mg(2+)</name>
        <dbReference type="ChEBI" id="CHEBI:18420"/>
    </cofactor>
</comment>
<dbReference type="PANTHER" id="PTHR14950">
    <property type="entry name" value="DICER-RELATED"/>
    <property type="match status" value="1"/>
</dbReference>
<evidence type="ECO:0000256" key="9">
    <source>
        <dbReference type="ARBA" id="ARBA00022840"/>
    </source>
</evidence>
<evidence type="ECO:0000256" key="15">
    <source>
        <dbReference type="PROSITE-ProRule" id="PRU00657"/>
    </source>
</evidence>
<keyword evidence="13" id="KW-0464">Manganese</keyword>
<dbReference type="Gene3D" id="1.10.1520.10">
    <property type="entry name" value="Ribonuclease III domain"/>
    <property type="match status" value="2"/>
</dbReference>
<keyword evidence="6" id="KW-0547">Nucleotide-binding</keyword>
<reference evidence="20" key="1">
    <citation type="submission" date="2021-02" db="EMBL/GenBank/DDBJ databases">
        <title>Genome sequence Cadophora malorum strain M34.</title>
        <authorList>
            <person name="Stefanovic E."/>
            <person name="Vu D."/>
            <person name="Scully C."/>
            <person name="Dijksterhuis J."/>
            <person name="Roader J."/>
            <person name="Houbraken J."/>
        </authorList>
    </citation>
    <scope>NUCLEOTIDE SEQUENCE</scope>
    <source>
        <strain evidence="20">M34</strain>
    </source>
</reference>
<dbReference type="PANTHER" id="PTHR14950:SF37">
    <property type="entry name" value="ENDORIBONUCLEASE DICER"/>
    <property type="match status" value="1"/>
</dbReference>
<organism evidence="20 21">
    <name type="scientific">Cadophora malorum</name>
    <dbReference type="NCBI Taxonomy" id="108018"/>
    <lineage>
        <taxon>Eukaryota</taxon>
        <taxon>Fungi</taxon>
        <taxon>Dikarya</taxon>
        <taxon>Ascomycota</taxon>
        <taxon>Pezizomycotina</taxon>
        <taxon>Leotiomycetes</taxon>
        <taxon>Helotiales</taxon>
        <taxon>Ploettnerulaceae</taxon>
        <taxon>Cadophora</taxon>
    </lineage>
</organism>
<evidence type="ECO:0000259" key="17">
    <source>
        <dbReference type="PROSITE" id="PS51192"/>
    </source>
</evidence>
<evidence type="ECO:0000256" key="3">
    <source>
        <dbReference type="ARBA" id="ARBA00022721"/>
    </source>
</evidence>
<dbReference type="InterPro" id="IPR014001">
    <property type="entry name" value="Helicase_ATP-bd"/>
</dbReference>
<keyword evidence="5" id="KW-0677">Repeat</keyword>
<dbReference type="Pfam" id="PF00270">
    <property type="entry name" value="DEAD"/>
    <property type="match status" value="1"/>
</dbReference>
<dbReference type="OrthoDB" id="416741at2759"/>
<evidence type="ECO:0000256" key="12">
    <source>
        <dbReference type="ARBA" id="ARBA00023118"/>
    </source>
</evidence>
<dbReference type="InterPro" id="IPR036389">
    <property type="entry name" value="RNase_III_sf"/>
</dbReference>
<evidence type="ECO:0000256" key="4">
    <source>
        <dbReference type="ARBA" id="ARBA00022723"/>
    </source>
</evidence>
<evidence type="ECO:0000256" key="13">
    <source>
        <dbReference type="ARBA" id="ARBA00023211"/>
    </source>
</evidence>
<evidence type="ECO:0000259" key="16">
    <source>
        <dbReference type="PROSITE" id="PS50142"/>
    </source>
</evidence>
<evidence type="ECO:0000256" key="11">
    <source>
        <dbReference type="ARBA" id="ARBA00022884"/>
    </source>
</evidence>
<keyword evidence="3" id="KW-0930">Antiviral protein</keyword>
<comment type="caution">
    <text evidence="20">The sequence shown here is derived from an EMBL/GenBank/DDBJ whole genome shotgun (WGS) entry which is preliminary data.</text>
</comment>
<dbReference type="GO" id="GO:0030422">
    <property type="term" value="P:siRNA processing"/>
    <property type="evidence" value="ECO:0007669"/>
    <property type="project" value="TreeGrafter"/>
</dbReference>
<dbReference type="GO" id="GO:0005634">
    <property type="term" value="C:nucleus"/>
    <property type="evidence" value="ECO:0007669"/>
    <property type="project" value="TreeGrafter"/>
</dbReference>
<dbReference type="GO" id="GO:0050688">
    <property type="term" value="P:regulation of defense response to virus"/>
    <property type="evidence" value="ECO:0007669"/>
    <property type="project" value="UniProtKB-KW"/>
</dbReference>
<evidence type="ECO:0000313" key="21">
    <source>
        <dbReference type="Proteomes" id="UP000664132"/>
    </source>
</evidence>
<sequence>MSFQVGNSRPLGQDAAQARARSYQLEMLGESMKENIIVAMDTGSGKTYIAVLRIMAELECCPPQKLVWFLAPTVALCTQQHEVISSQVPAARTRLFIGSDNVDRWSEQRIWDAALKDVQIVVSTHAVLADALSHGFVRIWKLALLIFDEAHHCTGNHPANKIMRDFYHRTIREEGRHAVPHILGLTASPIVRSRLSELETIEANLDSISRTPRLQRQELLNSRALQGLISVCRTMDIQKDPYVLKLKAEPQSSWKLRKLLLSGKTYCAEQLNKFYSKSRHIYDELGQWAADYFIAESIRKLQKMVDTNEEISFGLENDEKAYLLGILTQLPRTELGSDLRTVDNPQISTKVDSLISFLAKEENGKFSGLIFVRQRATVSVMSKLLSIHPKTRGRFRCAPYVGLSNSANRKQNIGELLDPHDQCETLDNFRQGRTNLIIATDVLEEGIDVTACHLVICFDKPPNLKSFIQRRGRARQEMSTFAIMLADDDVSASLNSWQALEEEMLRVYQNDARLLQEVSNLESIQEDVEDEFRVESTGALLTAESAVAHLYHFCAMLPHQRYVDLRPAFTFAEDINTHRINGTVILPNSVSTSVRCTSGREWWRTERAARKEAAFQAYVALYEAGLVNDNLLPLNREGTVVRDEREELPSIMEVSEQLNPWVSLAKVWAFPELNQIVISIQQQDGMEGGEVVMILTTPLAMPCIRPFTLYWDSNTTFEVRPGASQQVAAISSESLRFMQDIMHTLLRSTHSDQRPDNRKDFVALFTPNIHAQQFETWLSVNRGRRLALEEFHLNRDLSPRGLVRSPLYFGVPHIFHRWRTPSSDGAEAEVEVVCFALPKRRNFLEAGTLSEKVTGLASWSENSTREARSFPAKSCTIDFLPIEQARFSLFIPAITQHIEVLMVANQLCQTILKNVPFRDIHHVITAISASSTQSATDYQRYEFLGDTILKFIVSAQLFVNHENWHEGYLSEGRAILVSNSRLARAALDTGLDSFILTKPFTGKRWAYPLISELEIHSAGKRTVSSKTLADVVEALIGAAFLDGGLSAARVCTHTFLPDIRTPSLVFGPSAHPRSAKLVNSSINMMAELLIDHQFLDKALLQEALTHPSCERDTLTESYQRLEFLGDAVLDMIVVTAIFEENPNCEHGSMSQIKAALVNADLLAFLCLEVSLMQDAIHIQQKGERTFYEVHEEEKIELWKFMRRHGREITEAQQACVKRHQRLRRDIERRLKYDRLYPWALLAQLDAEKFFSDIIESVFGAIFVDTGGTLADCQRFAERIGVMPYLRRIMADGIDVVHPKASLERLTGPDKVEYIVGFEEGNNHVYQCSVKINNIEVVTVGGCLTKEEAVMRAADGAAKLISRTKPQATTSSQHM</sequence>
<dbReference type="CDD" id="cd18034">
    <property type="entry name" value="DEXHc_dicer"/>
    <property type="match status" value="1"/>
</dbReference>
<evidence type="ECO:0000256" key="8">
    <source>
        <dbReference type="ARBA" id="ARBA00022806"/>
    </source>
</evidence>
<dbReference type="Pfam" id="PF00636">
    <property type="entry name" value="Ribonuclease_3"/>
    <property type="match status" value="2"/>
</dbReference>
<dbReference type="FunFam" id="3.40.50.300:FF:001669">
    <property type="entry name" value="Dicer-like protein 1"/>
    <property type="match status" value="1"/>
</dbReference>
<dbReference type="Gene3D" id="3.30.160.380">
    <property type="entry name" value="Dicer dimerisation domain"/>
    <property type="match status" value="1"/>
</dbReference>
<evidence type="ECO:0008006" key="22">
    <source>
        <dbReference type="Google" id="ProtNLM"/>
    </source>
</evidence>
<keyword evidence="12" id="KW-0051">Antiviral defense</keyword>
<dbReference type="Proteomes" id="UP000664132">
    <property type="component" value="Unassembled WGS sequence"/>
</dbReference>
<evidence type="ECO:0000256" key="1">
    <source>
        <dbReference type="ARBA" id="ARBA00001936"/>
    </source>
</evidence>
<keyword evidence="8" id="KW-0347">Helicase</keyword>
<evidence type="ECO:0000256" key="6">
    <source>
        <dbReference type="ARBA" id="ARBA00022741"/>
    </source>
</evidence>
<proteinExistence type="inferred from homology"/>
<comment type="similarity">
    <text evidence="15">Belongs to the helicase family. Dicer subfamily.</text>
</comment>
<accession>A0A8H7WEY2</accession>
<dbReference type="GO" id="GO:0004386">
    <property type="term" value="F:helicase activity"/>
    <property type="evidence" value="ECO:0007669"/>
    <property type="project" value="UniProtKB-KW"/>
</dbReference>
<dbReference type="GO" id="GO:0004525">
    <property type="term" value="F:ribonuclease III activity"/>
    <property type="evidence" value="ECO:0007669"/>
    <property type="project" value="InterPro"/>
</dbReference>
<dbReference type="GO" id="GO:0005737">
    <property type="term" value="C:cytoplasm"/>
    <property type="evidence" value="ECO:0007669"/>
    <property type="project" value="TreeGrafter"/>
</dbReference>
<dbReference type="GO" id="GO:0051607">
    <property type="term" value="P:defense response to virus"/>
    <property type="evidence" value="ECO:0007669"/>
    <property type="project" value="UniProtKB-KW"/>
</dbReference>
<feature type="domain" description="RNase III" evidence="16">
    <location>
        <begin position="1075"/>
        <end position="1266"/>
    </location>
</feature>
<feature type="domain" description="Helicase C-terminal" evidence="18">
    <location>
        <begin position="350"/>
        <end position="540"/>
    </location>
</feature>
<dbReference type="InterPro" id="IPR001650">
    <property type="entry name" value="Helicase_C-like"/>
</dbReference>
<dbReference type="GO" id="GO:0005524">
    <property type="term" value="F:ATP binding"/>
    <property type="evidence" value="ECO:0007669"/>
    <property type="project" value="UniProtKB-KW"/>
</dbReference>
<evidence type="ECO:0000256" key="14">
    <source>
        <dbReference type="ARBA" id="ARBA00025403"/>
    </source>
</evidence>
<feature type="domain" description="Helicase ATP-binding" evidence="17">
    <location>
        <begin position="27"/>
        <end position="207"/>
    </location>
</feature>
<evidence type="ECO:0000256" key="7">
    <source>
        <dbReference type="ARBA" id="ARBA00022801"/>
    </source>
</evidence>
<dbReference type="CDD" id="cd00593">
    <property type="entry name" value="RIBOc"/>
    <property type="match status" value="2"/>
</dbReference>
<dbReference type="SMART" id="SM00487">
    <property type="entry name" value="DEXDc"/>
    <property type="match status" value="1"/>
</dbReference>
<comment type="cofactor">
    <cofactor evidence="1">
        <name>Mn(2+)</name>
        <dbReference type="ChEBI" id="CHEBI:29035"/>
    </cofactor>
</comment>
<dbReference type="GO" id="GO:0046872">
    <property type="term" value="F:metal ion binding"/>
    <property type="evidence" value="ECO:0007669"/>
    <property type="project" value="UniProtKB-KW"/>
</dbReference>
<dbReference type="InterPro" id="IPR038248">
    <property type="entry name" value="Dicer_dimer_sf"/>
</dbReference>
<dbReference type="Pfam" id="PF00271">
    <property type="entry name" value="Helicase_C"/>
    <property type="match status" value="1"/>
</dbReference>
<protein>
    <recommendedName>
        <fullName evidence="22">Dicer-like protein 2</fullName>
    </recommendedName>
</protein>
<dbReference type="InterPro" id="IPR027417">
    <property type="entry name" value="P-loop_NTPase"/>
</dbReference>
<name>A0A8H7WEY2_9HELO</name>
<keyword evidence="4" id="KW-0479">Metal-binding</keyword>
<keyword evidence="7" id="KW-0378">Hydrolase</keyword>
<evidence type="ECO:0000259" key="18">
    <source>
        <dbReference type="PROSITE" id="PS51194"/>
    </source>
</evidence>
<dbReference type="EMBL" id="JAFJYH010000032">
    <property type="protein sequence ID" value="KAG4423585.1"/>
    <property type="molecule type" value="Genomic_DNA"/>
</dbReference>
<dbReference type="SMART" id="SM00535">
    <property type="entry name" value="RIBOc"/>
    <property type="match status" value="2"/>
</dbReference>
<evidence type="ECO:0000259" key="19">
    <source>
        <dbReference type="PROSITE" id="PS51327"/>
    </source>
</evidence>
<evidence type="ECO:0000256" key="5">
    <source>
        <dbReference type="ARBA" id="ARBA00022737"/>
    </source>
</evidence>
<dbReference type="SUPFAM" id="SSF52540">
    <property type="entry name" value="P-loop containing nucleoside triphosphate hydrolases"/>
    <property type="match status" value="1"/>
</dbReference>
<keyword evidence="9" id="KW-0067">ATP-binding</keyword>
<dbReference type="CDD" id="cd18802">
    <property type="entry name" value="SF2_C_dicer"/>
    <property type="match status" value="1"/>
</dbReference>
<comment type="function">
    <text evidence="14">Dicer-like endonuclease involved in cleaving double-stranded RNA in the RNA interference (RNAi) pathway. Produces 21 to 25 bp dsRNAs (siRNAs) which target the selective destruction of homologous RNAs leading to sequence-specific suppression of gene expression, called post-transcriptional gene silencing (PTGS). Part of a broad host defense response against viral infection and transposons.</text>
</comment>
<dbReference type="PROSITE" id="PS51327">
    <property type="entry name" value="DICER_DSRBF"/>
    <property type="match status" value="1"/>
</dbReference>
<dbReference type="GO" id="GO:0003723">
    <property type="term" value="F:RNA binding"/>
    <property type="evidence" value="ECO:0007669"/>
    <property type="project" value="UniProtKB-UniRule"/>
</dbReference>
<dbReference type="Gene3D" id="3.40.50.300">
    <property type="entry name" value="P-loop containing nucleotide triphosphate hydrolases"/>
    <property type="match status" value="2"/>
</dbReference>
<feature type="domain" description="Dicer dsRNA-binding fold" evidence="19">
    <location>
        <begin position="546"/>
        <end position="641"/>
    </location>
</feature>
<dbReference type="SMART" id="SM00490">
    <property type="entry name" value="HELICc"/>
    <property type="match status" value="1"/>
</dbReference>
<dbReference type="PROSITE" id="PS51194">
    <property type="entry name" value="HELICASE_CTER"/>
    <property type="match status" value="1"/>
</dbReference>
<dbReference type="PROSITE" id="PS51192">
    <property type="entry name" value="HELICASE_ATP_BIND_1"/>
    <property type="match status" value="1"/>
</dbReference>
<dbReference type="PROSITE" id="PS50142">
    <property type="entry name" value="RNASE_3_2"/>
    <property type="match status" value="2"/>
</dbReference>
<dbReference type="Pfam" id="PF03368">
    <property type="entry name" value="Dicer_dimer"/>
    <property type="match status" value="1"/>
</dbReference>
<dbReference type="FunFam" id="1.10.1520.10:FF:000032">
    <property type="entry name" value="Dicer-like protein 2"/>
    <property type="match status" value="1"/>
</dbReference>
<feature type="domain" description="RNase III" evidence="16">
    <location>
        <begin position="904"/>
        <end position="1044"/>
    </location>
</feature>
<dbReference type="SUPFAM" id="SSF69065">
    <property type="entry name" value="RNase III domain-like"/>
    <property type="match status" value="2"/>
</dbReference>
<dbReference type="PROSITE" id="PS00517">
    <property type="entry name" value="RNASE_3_1"/>
    <property type="match status" value="1"/>
</dbReference>
<dbReference type="InterPro" id="IPR011545">
    <property type="entry name" value="DEAD/DEAH_box_helicase_dom"/>
</dbReference>
<evidence type="ECO:0000313" key="20">
    <source>
        <dbReference type="EMBL" id="KAG4423585.1"/>
    </source>
</evidence>
<dbReference type="InterPro" id="IPR005034">
    <property type="entry name" value="Dicer_dimerisation"/>
</dbReference>